<reference evidence="1 2" key="1">
    <citation type="submission" date="2021-06" db="EMBL/GenBank/DDBJ databases">
        <title>Caerostris extrusa draft genome.</title>
        <authorList>
            <person name="Kono N."/>
            <person name="Arakawa K."/>
        </authorList>
    </citation>
    <scope>NUCLEOTIDE SEQUENCE [LARGE SCALE GENOMIC DNA]</scope>
</reference>
<keyword evidence="2" id="KW-1185">Reference proteome</keyword>
<evidence type="ECO:0000313" key="2">
    <source>
        <dbReference type="Proteomes" id="UP001054945"/>
    </source>
</evidence>
<proteinExistence type="predicted"/>
<gene>
    <name evidence="1" type="primary">prkdc_1</name>
    <name evidence="1" type="ORF">CEXT_545221</name>
</gene>
<keyword evidence="1" id="KW-0418">Kinase</keyword>
<dbReference type="EMBL" id="BPLR01002007">
    <property type="protein sequence ID" value="GIX68909.1"/>
    <property type="molecule type" value="Genomic_DNA"/>
</dbReference>
<comment type="caution">
    <text evidence="1">The sequence shown here is derived from an EMBL/GenBank/DDBJ whole genome shotgun (WGS) entry which is preliminary data.</text>
</comment>
<name>A0AAV4MDL6_CAEEX</name>
<protein>
    <submittedName>
        <fullName evidence="1">DNA-dependent protein kinase catalytic subunit</fullName>
    </submittedName>
</protein>
<organism evidence="1 2">
    <name type="scientific">Caerostris extrusa</name>
    <name type="common">Bark spider</name>
    <name type="synonym">Caerostris bankana</name>
    <dbReference type="NCBI Taxonomy" id="172846"/>
    <lineage>
        <taxon>Eukaryota</taxon>
        <taxon>Metazoa</taxon>
        <taxon>Ecdysozoa</taxon>
        <taxon>Arthropoda</taxon>
        <taxon>Chelicerata</taxon>
        <taxon>Arachnida</taxon>
        <taxon>Araneae</taxon>
        <taxon>Araneomorphae</taxon>
        <taxon>Entelegynae</taxon>
        <taxon>Araneoidea</taxon>
        <taxon>Araneidae</taxon>
        <taxon>Caerostris</taxon>
    </lineage>
</organism>
<accession>A0AAV4MDL6</accession>
<keyword evidence="1" id="KW-0808">Transferase</keyword>
<sequence>MSDIIELVRKHLETLKTFLDNKKFSDNEGTVSDIIKSIRDNYSNYSLKTQDREILNAHLLNNENGILGFLRSILLLKERMIPSMDMMRIYRHAWKFFDSTTVADIFMLFRCLKSSVTKCFG</sequence>
<dbReference type="Proteomes" id="UP001054945">
    <property type="component" value="Unassembled WGS sequence"/>
</dbReference>
<evidence type="ECO:0000313" key="1">
    <source>
        <dbReference type="EMBL" id="GIX68909.1"/>
    </source>
</evidence>
<dbReference type="GO" id="GO:0016301">
    <property type="term" value="F:kinase activity"/>
    <property type="evidence" value="ECO:0007669"/>
    <property type="project" value="UniProtKB-KW"/>
</dbReference>
<dbReference type="AlphaFoldDB" id="A0AAV4MDL6"/>